<organism evidence="2">
    <name type="scientific">hydrothermal vent metagenome</name>
    <dbReference type="NCBI Taxonomy" id="652676"/>
    <lineage>
        <taxon>unclassified sequences</taxon>
        <taxon>metagenomes</taxon>
        <taxon>ecological metagenomes</taxon>
    </lineage>
</organism>
<keyword evidence="1" id="KW-0472">Membrane</keyword>
<dbReference type="EMBL" id="UOEG01000121">
    <property type="protein sequence ID" value="VAV94547.1"/>
    <property type="molecule type" value="Genomic_DNA"/>
</dbReference>
<feature type="transmembrane region" description="Helical" evidence="1">
    <location>
        <begin position="328"/>
        <end position="348"/>
    </location>
</feature>
<feature type="transmembrane region" description="Helical" evidence="1">
    <location>
        <begin position="109"/>
        <end position="128"/>
    </location>
</feature>
<gene>
    <name evidence="2" type="ORF">MNBD_ALPHA07-2468</name>
</gene>
<name>A0A3B0RQX7_9ZZZZ</name>
<feature type="transmembrane region" description="Helical" evidence="1">
    <location>
        <begin position="170"/>
        <end position="189"/>
    </location>
</feature>
<feature type="transmembrane region" description="Helical" evidence="1">
    <location>
        <begin position="299"/>
        <end position="316"/>
    </location>
</feature>
<evidence type="ECO:0000256" key="1">
    <source>
        <dbReference type="SAM" id="Phobius"/>
    </source>
</evidence>
<accession>A0A3B0RQX7</accession>
<keyword evidence="1" id="KW-1133">Transmembrane helix</keyword>
<feature type="transmembrane region" description="Helical" evidence="1">
    <location>
        <begin position="261"/>
        <end position="279"/>
    </location>
</feature>
<feature type="transmembrane region" description="Helical" evidence="1">
    <location>
        <begin position="360"/>
        <end position="379"/>
    </location>
</feature>
<proteinExistence type="predicted"/>
<dbReference type="Pfam" id="PF13687">
    <property type="entry name" value="DUF4153"/>
    <property type="match status" value="1"/>
</dbReference>
<sequence length="492" mass="54577">MKTFLIRGLPASIQFDSWWMDGPPPPPAKENPTERARPHGIERAILLAALILLADFLLWQVPPGLSLAVFGLCLLLIGLSFSKTNGWGGVILGTVFFLPGIEQIQTLSLGFFIAGLLTGGTWIALGGWPGIRHLWRSTARFILLIPLHSASDLRSALPRLTGTPQNLRRLVLGWALPVGLGLIFLSLMIDANPLVEGWLLRLDTPHLPAPDRLIFWAGMALVIWPFLSLSNLRLTTPARTTPLGPRRLPAILNSASIRRSLILFNLMFALQTAMDATYLWGGATLPDGLSYAQYAHRGAYPLLLTALLAGTFALIARPFTNHDRLMRALLLIWIGQTVLLVISSILRLELYIGVYGLTRLRLAAGIWMVLVAIALTMLIWQVIARHSAAWLLARGALLGLATLYATMFFSFDRAIARYNLTHPVRVDARYICHLGPAALPEIARYNQLFRTNFCAGYPRPDAPSFQDWREWGFRDWRVLRSLAALNAEGTPL</sequence>
<reference evidence="2" key="1">
    <citation type="submission" date="2018-06" db="EMBL/GenBank/DDBJ databases">
        <authorList>
            <person name="Zhirakovskaya E."/>
        </authorList>
    </citation>
    <scope>NUCLEOTIDE SEQUENCE</scope>
</reference>
<feature type="transmembrane region" description="Helical" evidence="1">
    <location>
        <begin position="391"/>
        <end position="411"/>
    </location>
</feature>
<keyword evidence="1" id="KW-0812">Transmembrane</keyword>
<dbReference type="InterPro" id="IPR025291">
    <property type="entry name" value="DUF4153"/>
</dbReference>
<evidence type="ECO:0000313" key="2">
    <source>
        <dbReference type="EMBL" id="VAV94547.1"/>
    </source>
</evidence>
<feature type="transmembrane region" description="Helical" evidence="1">
    <location>
        <begin position="213"/>
        <end position="232"/>
    </location>
</feature>
<dbReference type="AlphaFoldDB" id="A0A3B0RQX7"/>
<feature type="transmembrane region" description="Helical" evidence="1">
    <location>
        <begin position="67"/>
        <end position="97"/>
    </location>
</feature>
<protein>
    <submittedName>
        <fullName evidence="2">Uncharacterized protein</fullName>
    </submittedName>
</protein>